<evidence type="ECO:0000313" key="7">
    <source>
        <dbReference type="Proteomes" id="UP000190837"/>
    </source>
</evidence>
<gene>
    <name evidence="5" type="primary">ubiG</name>
    <name evidence="6" type="ORF">CHUV0807_0063</name>
</gene>
<proteinExistence type="inferred from homology"/>
<feature type="binding site" evidence="5">
    <location>
        <position position="56"/>
    </location>
    <ligand>
        <name>S-adenosyl-L-methionine</name>
        <dbReference type="ChEBI" id="CHEBI:59789"/>
    </ligand>
</feature>
<dbReference type="PANTHER" id="PTHR43464:SF19">
    <property type="entry name" value="UBIQUINONE BIOSYNTHESIS O-METHYLTRANSFERASE, MITOCHONDRIAL"/>
    <property type="match status" value="1"/>
</dbReference>
<dbReference type="AlphaFoldDB" id="A0A1C3H1N9"/>
<dbReference type="Pfam" id="PF13489">
    <property type="entry name" value="Methyltransf_23"/>
    <property type="match status" value="1"/>
</dbReference>
<feature type="binding site" evidence="5">
    <location>
        <position position="37"/>
    </location>
    <ligand>
        <name>S-adenosyl-L-methionine</name>
        <dbReference type="ChEBI" id="CHEBI:59789"/>
    </ligand>
</feature>
<organism evidence="6 7">
    <name type="scientific">Cardiobacterium hominis</name>
    <dbReference type="NCBI Taxonomy" id="2718"/>
    <lineage>
        <taxon>Bacteria</taxon>
        <taxon>Pseudomonadati</taxon>
        <taxon>Pseudomonadota</taxon>
        <taxon>Gammaproteobacteria</taxon>
        <taxon>Cardiobacteriales</taxon>
        <taxon>Cardiobacteriaceae</taxon>
        <taxon>Cardiobacterium</taxon>
    </lineage>
</organism>
<comment type="catalytic activity">
    <reaction evidence="5">
        <text>a 3-(all-trans-polyprenyl)benzene-1,2-diol + S-adenosyl-L-methionine = a 2-methoxy-6-(all-trans-polyprenyl)phenol + S-adenosyl-L-homocysteine + H(+)</text>
        <dbReference type="Rhea" id="RHEA:31411"/>
        <dbReference type="Rhea" id="RHEA-COMP:9550"/>
        <dbReference type="Rhea" id="RHEA-COMP:9551"/>
        <dbReference type="ChEBI" id="CHEBI:15378"/>
        <dbReference type="ChEBI" id="CHEBI:57856"/>
        <dbReference type="ChEBI" id="CHEBI:59789"/>
        <dbReference type="ChEBI" id="CHEBI:62729"/>
        <dbReference type="ChEBI" id="CHEBI:62731"/>
        <dbReference type="EC" id="2.1.1.222"/>
    </reaction>
</comment>
<evidence type="ECO:0000256" key="5">
    <source>
        <dbReference type="HAMAP-Rule" id="MF_00472"/>
    </source>
</evidence>
<keyword evidence="1 5" id="KW-0489">Methyltransferase</keyword>
<dbReference type="GO" id="GO:0010420">
    <property type="term" value="F:polyprenyldihydroxybenzoate methyltransferase activity"/>
    <property type="evidence" value="ECO:0007669"/>
    <property type="project" value="InterPro"/>
</dbReference>
<dbReference type="GO" id="GO:0102208">
    <property type="term" value="F:2-polyprenyl-6-hydroxyphenol methylase activity"/>
    <property type="evidence" value="ECO:0007669"/>
    <property type="project" value="UniProtKB-EC"/>
</dbReference>
<feature type="binding site" evidence="5">
    <location>
        <position position="77"/>
    </location>
    <ligand>
        <name>S-adenosyl-L-methionine</name>
        <dbReference type="ChEBI" id="CHEBI:59789"/>
    </ligand>
</feature>
<evidence type="ECO:0000256" key="1">
    <source>
        <dbReference type="ARBA" id="ARBA00022603"/>
    </source>
</evidence>
<accession>A0A1C3H1N9</accession>
<comment type="function">
    <text evidence="5">O-methyltransferase that catalyzes the 2 O-methylation steps in the ubiquinone biosynthetic pathway.</text>
</comment>
<sequence>MVSAPLSADIGSFQQHGSAFWDVQGPYRTLHQINPARLQFVERFVVLSGLRVLDVGCGGGILSEALAERGASVLGIDLAESALQAAEAHRAGQAVEYRLESSRETAARGEVFDVVTCMEMLEHVADPAAVLRDIHALLKPGGWAFFSTINRTLKARLGAVYAAEYVLRLVPQGTHQYDWFIRPAELSRMAERAGLTPVAFCGMDYLPLRQSARLSRNLDINYLFAARREAA</sequence>
<evidence type="ECO:0000256" key="3">
    <source>
        <dbReference type="ARBA" id="ARBA00022688"/>
    </source>
</evidence>
<dbReference type="EMBL" id="FKLO01000005">
    <property type="protein sequence ID" value="SAM56951.1"/>
    <property type="molecule type" value="Genomic_DNA"/>
</dbReference>
<protein>
    <recommendedName>
        <fullName evidence="5">Ubiquinone biosynthesis O-methyltransferase</fullName>
    </recommendedName>
    <alternativeName>
        <fullName evidence="5">2-polyprenyl-6-hydroxyphenol methylase</fullName>
        <ecNumber evidence="5">2.1.1.222</ecNumber>
    </alternativeName>
    <alternativeName>
        <fullName evidence="5">3-demethylubiquinone 3-O-methyltransferase</fullName>
        <ecNumber evidence="5">2.1.1.64</ecNumber>
    </alternativeName>
</protein>
<keyword evidence="3 5" id="KW-0831">Ubiquinone biosynthesis</keyword>
<evidence type="ECO:0000313" key="6">
    <source>
        <dbReference type="EMBL" id="SAM56951.1"/>
    </source>
</evidence>
<dbReference type="InterPro" id="IPR010233">
    <property type="entry name" value="UbiG_MeTrfase"/>
</dbReference>
<dbReference type="UniPathway" id="UPA00232"/>
<comment type="pathway">
    <text evidence="5">Cofactor biosynthesis; ubiquinone biosynthesis.</text>
</comment>
<name>A0A1C3H1N9_9GAMM</name>
<keyword evidence="6" id="KW-0830">Ubiquinone</keyword>
<dbReference type="RefSeq" id="WP_079538680.1">
    <property type="nucleotide sequence ID" value="NZ_FKLO01000005.1"/>
</dbReference>
<dbReference type="SUPFAM" id="SSF53335">
    <property type="entry name" value="S-adenosyl-L-methionine-dependent methyltransferases"/>
    <property type="match status" value="1"/>
</dbReference>
<dbReference type="Proteomes" id="UP000190837">
    <property type="component" value="Unassembled WGS sequence"/>
</dbReference>
<feature type="binding site" evidence="5">
    <location>
        <position position="118"/>
    </location>
    <ligand>
        <name>S-adenosyl-L-methionine</name>
        <dbReference type="ChEBI" id="CHEBI:59789"/>
    </ligand>
</feature>
<dbReference type="CDD" id="cd02440">
    <property type="entry name" value="AdoMet_MTases"/>
    <property type="match status" value="1"/>
</dbReference>
<dbReference type="Gene3D" id="3.40.50.150">
    <property type="entry name" value="Vaccinia Virus protein VP39"/>
    <property type="match status" value="1"/>
</dbReference>
<comment type="catalytic activity">
    <reaction evidence="5">
        <text>a 3-demethylubiquinol + S-adenosyl-L-methionine = a ubiquinol + S-adenosyl-L-homocysteine + H(+)</text>
        <dbReference type="Rhea" id="RHEA:44380"/>
        <dbReference type="Rhea" id="RHEA-COMP:9566"/>
        <dbReference type="Rhea" id="RHEA-COMP:10914"/>
        <dbReference type="ChEBI" id="CHEBI:15378"/>
        <dbReference type="ChEBI" id="CHEBI:17976"/>
        <dbReference type="ChEBI" id="CHEBI:57856"/>
        <dbReference type="ChEBI" id="CHEBI:59789"/>
        <dbReference type="ChEBI" id="CHEBI:84422"/>
        <dbReference type="EC" id="2.1.1.64"/>
    </reaction>
</comment>
<dbReference type="PANTHER" id="PTHR43464">
    <property type="entry name" value="METHYLTRANSFERASE"/>
    <property type="match status" value="1"/>
</dbReference>
<dbReference type="NCBIfam" id="TIGR01983">
    <property type="entry name" value="UbiG"/>
    <property type="match status" value="1"/>
</dbReference>
<dbReference type="HAMAP" id="MF_00472">
    <property type="entry name" value="UbiG"/>
    <property type="match status" value="1"/>
</dbReference>
<reference evidence="7" key="1">
    <citation type="submission" date="2016-04" db="EMBL/GenBank/DDBJ databases">
        <authorList>
            <person name="Tagini F."/>
        </authorList>
    </citation>
    <scope>NUCLEOTIDE SEQUENCE [LARGE SCALE GENOMIC DNA]</scope>
    <source>
        <strain evidence="7">CHUV0807</strain>
    </source>
</reference>
<dbReference type="GO" id="GO:0061542">
    <property type="term" value="F:3-demethylubiquinol 3-O-methyltransferase activity"/>
    <property type="evidence" value="ECO:0007669"/>
    <property type="project" value="UniProtKB-UniRule"/>
</dbReference>
<dbReference type="GO" id="GO:0032259">
    <property type="term" value="P:methylation"/>
    <property type="evidence" value="ECO:0007669"/>
    <property type="project" value="UniProtKB-KW"/>
</dbReference>
<dbReference type="EC" id="2.1.1.222" evidence="5"/>
<keyword evidence="2 5" id="KW-0808">Transferase</keyword>
<evidence type="ECO:0000256" key="2">
    <source>
        <dbReference type="ARBA" id="ARBA00022679"/>
    </source>
</evidence>
<evidence type="ECO:0000256" key="4">
    <source>
        <dbReference type="ARBA" id="ARBA00022691"/>
    </source>
</evidence>
<dbReference type="EC" id="2.1.1.64" evidence="5"/>
<keyword evidence="4 5" id="KW-0949">S-adenosyl-L-methionine</keyword>
<dbReference type="InterPro" id="IPR029063">
    <property type="entry name" value="SAM-dependent_MTases_sf"/>
</dbReference>
<comment type="similarity">
    <text evidence="5">Belongs to the methyltransferase superfamily. UbiG/COQ3 family.</text>
</comment>